<feature type="transmembrane region" description="Helical" evidence="2">
    <location>
        <begin position="365"/>
        <end position="392"/>
    </location>
</feature>
<dbReference type="eggNOG" id="ENOG502S8TD">
    <property type="taxonomic scope" value="Eukaryota"/>
</dbReference>
<feature type="compositionally biased region" description="Acidic residues" evidence="1">
    <location>
        <begin position="153"/>
        <end position="163"/>
    </location>
</feature>
<gene>
    <name evidence="3" type="ORF">CTHT_0047220</name>
</gene>
<evidence type="ECO:0000256" key="1">
    <source>
        <dbReference type="SAM" id="MobiDB-lite"/>
    </source>
</evidence>
<evidence type="ECO:0000256" key="2">
    <source>
        <dbReference type="SAM" id="Phobius"/>
    </source>
</evidence>
<keyword evidence="4" id="KW-1185">Reference proteome</keyword>
<dbReference type="KEGG" id="cthr:CTHT_0047220"/>
<dbReference type="AlphaFoldDB" id="G0S9U6"/>
<evidence type="ECO:0000313" key="4">
    <source>
        <dbReference type="Proteomes" id="UP000008066"/>
    </source>
</evidence>
<dbReference type="GeneID" id="18258760"/>
<sequence>MDRFNLFSRVREQLTSNLNNNNNTTTADNGTAIPQISIIPDSSDLQAQRSTSNNPAPEMMERPRTGLGASPSSGFRSRFRPPVFPSLLSHHHNHHNGPTTPTGPVGAGSMAHLWPQPRPTSSHYASEFDETGGGVLPGTEVDYYTGSSSSSSDSEDEYEDDIVESPKSPDFRIASPVLPGIRIDLPNLARTWSNENRRAESAGIDQHQGQGRRFIVRGGDADGKGMRARARGEVGPALCGIEAINTGITGIVNIAHEGKGEMRRPRRGNAAGDGEENVAKERAVNAPSGPRSGRERKIIGGKLREEQCLKEDPITPGEIPVLYSLDPVSPDQGSDTEGLCIGTMFEYGHGILALMLTHNIHSREVVILLVLFILFVAIVFSHSVIRLCVLLLKRRKVEEGAMREQYQNGLSTSPYAEVIIPPGGYAVPREPIPVVLARDEEAAGIESEETKLGPPAYGQWRNSVRVDPNRLFWARVPNAPATEASNSGRNSPRPPSYSSEDGIAICIYLPVITTTHVGDGDE</sequence>
<organism evidence="4">
    <name type="scientific">Chaetomium thermophilum (strain DSM 1495 / CBS 144.50 / IMI 039719)</name>
    <name type="common">Thermochaetoides thermophila</name>
    <dbReference type="NCBI Taxonomy" id="759272"/>
    <lineage>
        <taxon>Eukaryota</taxon>
        <taxon>Fungi</taxon>
        <taxon>Dikarya</taxon>
        <taxon>Ascomycota</taxon>
        <taxon>Pezizomycotina</taxon>
        <taxon>Sordariomycetes</taxon>
        <taxon>Sordariomycetidae</taxon>
        <taxon>Sordariales</taxon>
        <taxon>Chaetomiaceae</taxon>
        <taxon>Thermochaetoides</taxon>
    </lineage>
</organism>
<dbReference type="RefSeq" id="XP_006695092.1">
    <property type="nucleotide sequence ID" value="XM_006695029.1"/>
</dbReference>
<feature type="compositionally biased region" description="Polar residues" evidence="1">
    <location>
        <begin position="45"/>
        <end position="55"/>
    </location>
</feature>
<dbReference type="OrthoDB" id="5417811at2759"/>
<name>G0S9U6_CHATD</name>
<evidence type="ECO:0000313" key="3">
    <source>
        <dbReference type="EMBL" id="EGS20207.1"/>
    </source>
</evidence>
<keyword evidence="2" id="KW-0812">Transmembrane</keyword>
<reference evidence="3 4" key="1">
    <citation type="journal article" date="2011" name="Cell">
        <title>Insight into structure and assembly of the nuclear pore complex by utilizing the genome of a eukaryotic thermophile.</title>
        <authorList>
            <person name="Amlacher S."/>
            <person name="Sarges P."/>
            <person name="Flemming D."/>
            <person name="van Noort V."/>
            <person name="Kunze R."/>
            <person name="Devos D.P."/>
            <person name="Arumugam M."/>
            <person name="Bork P."/>
            <person name="Hurt E."/>
        </authorList>
    </citation>
    <scope>NUCLEOTIDE SEQUENCE [LARGE SCALE GENOMIC DNA]</scope>
    <source>
        <strain evidence="4">DSM 1495 / CBS 144.50 / IMI 039719</strain>
    </source>
</reference>
<keyword evidence="2" id="KW-1133">Transmembrane helix</keyword>
<proteinExistence type="predicted"/>
<accession>G0S9U6</accession>
<dbReference type="Proteomes" id="UP000008066">
    <property type="component" value="Unassembled WGS sequence"/>
</dbReference>
<keyword evidence="2" id="KW-0472">Membrane</keyword>
<protein>
    <submittedName>
        <fullName evidence="3">Uncharacterized protein</fullName>
    </submittedName>
</protein>
<dbReference type="EMBL" id="GL988043">
    <property type="protein sequence ID" value="EGS20207.1"/>
    <property type="molecule type" value="Genomic_DNA"/>
</dbReference>
<feature type="region of interest" description="Disordered" evidence="1">
    <location>
        <begin position="88"/>
        <end position="170"/>
    </location>
</feature>
<feature type="region of interest" description="Disordered" evidence="1">
    <location>
        <begin position="39"/>
        <end position="75"/>
    </location>
</feature>
<dbReference type="HOGENOM" id="CLU_521755_0_0_1"/>